<protein>
    <submittedName>
        <fullName evidence="1">Uncharacterized protein</fullName>
    </submittedName>
</protein>
<evidence type="ECO:0000313" key="1">
    <source>
        <dbReference type="EMBL" id="RRD92161.1"/>
    </source>
</evidence>
<evidence type="ECO:0000313" key="2">
    <source>
        <dbReference type="Proteomes" id="UP000279562"/>
    </source>
</evidence>
<organism evidence="1 2">
    <name type="scientific">Prevotella heparinolytica</name>
    <dbReference type="NCBI Taxonomy" id="28113"/>
    <lineage>
        <taxon>Bacteria</taxon>
        <taxon>Pseudomonadati</taxon>
        <taxon>Bacteroidota</taxon>
        <taxon>Bacteroidia</taxon>
        <taxon>Bacteroidales</taxon>
        <taxon>Bacteroidaceae</taxon>
        <taxon>Bacteroides</taxon>
    </lineage>
</organism>
<gene>
    <name evidence="1" type="ORF">EII33_05150</name>
</gene>
<sequence length="97" mass="11236">MTKQPTFSNFLASNIEVDKPIVTRPTEACRRIRLKKGDFALQTGDTFRHSFFMERGLLKQYTIDNKAMSYRFTDGAFDLPDMTECKIKEEGELLYGN</sequence>
<comment type="caution">
    <text evidence="1">The sequence shown here is derived from an EMBL/GenBank/DDBJ whole genome shotgun (WGS) entry which is preliminary data.</text>
</comment>
<dbReference type="EMBL" id="RQYF01000014">
    <property type="protein sequence ID" value="RRD92161.1"/>
    <property type="molecule type" value="Genomic_DNA"/>
</dbReference>
<dbReference type="AlphaFoldDB" id="A0A3P2A9U7"/>
<keyword evidence="2" id="KW-1185">Reference proteome</keyword>
<reference evidence="1 2" key="1">
    <citation type="submission" date="2018-11" db="EMBL/GenBank/DDBJ databases">
        <title>Genomes From Bacteria Associated with the Canine Oral Cavity: a Test Case for Automated Genome-Based Taxonomic Assignment.</title>
        <authorList>
            <person name="Coil D.A."/>
            <person name="Jospin G."/>
            <person name="Darling A.E."/>
            <person name="Wallis C."/>
            <person name="Davis I.J."/>
            <person name="Harris S."/>
            <person name="Eisen J.A."/>
            <person name="Holcombe L.J."/>
            <person name="O'Flynn C."/>
        </authorList>
    </citation>
    <scope>NUCLEOTIDE SEQUENCE [LARGE SCALE GENOMIC DNA]</scope>
    <source>
        <strain evidence="1 2">OH1047_COT-310</strain>
    </source>
</reference>
<dbReference type="Proteomes" id="UP000279562">
    <property type="component" value="Unassembled WGS sequence"/>
</dbReference>
<accession>A0A3P2A9U7</accession>
<proteinExistence type="predicted"/>
<name>A0A3P2A9U7_9BACE</name>
<dbReference type="RefSeq" id="WP_125238802.1">
    <property type="nucleotide sequence ID" value="NZ_RQYF01000014.1"/>
</dbReference>